<evidence type="ECO:0000313" key="1">
    <source>
        <dbReference type="EMBL" id="KAH0817190.1"/>
    </source>
</evidence>
<evidence type="ECO:0000313" key="2">
    <source>
        <dbReference type="Proteomes" id="UP000719412"/>
    </source>
</evidence>
<proteinExistence type="predicted"/>
<accession>A0A8J6LDT0</accession>
<name>A0A8J6LDT0_TENMO</name>
<gene>
    <name evidence="1" type="ORF">GEV33_005602</name>
</gene>
<reference evidence="1" key="1">
    <citation type="journal article" date="2020" name="J Insects Food Feed">
        <title>The yellow mealworm (Tenebrio molitor) genome: a resource for the emerging insects as food and feed industry.</title>
        <authorList>
            <person name="Eriksson T."/>
            <person name="Andere A."/>
            <person name="Kelstrup H."/>
            <person name="Emery V."/>
            <person name="Picard C."/>
        </authorList>
    </citation>
    <scope>NUCLEOTIDE SEQUENCE</scope>
    <source>
        <strain evidence="1">Stoneville</strain>
        <tissue evidence="1">Whole head</tissue>
    </source>
</reference>
<dbReference type="Gene3D" id="3.30.420.10">
    <property type="entry name" value="Ribonuclease H-like superfamily/Ribonuclease H"/>
    <property type="match status" value="1"/>
</dbReference>
<keyword evidence="2" id="KW-1185">Reference proteome</keyword>
<dbReference type="Proteomes" id="UP000719412">
    <property type="component" value="Unassembled WGS sequence"/>
</dbReference>
<reference evidence="1" key="2">
    <citation type="submission" date="2021-08" db="EMBL/GenBank/DDBJ databases">
        <authorList>
            <person name="Eriksson T."/>
        </authorList>
    </citation>
    <scope>NUCLEOTIDE SEQUENCE</scope>
    <source>
        <strain evidence="1">Stoneville</strain>
        <tissue evidence="1">Whole head</tissue>
    </source>
</reference>
<protein>
    <recommendedName>
        <fullName evidence="3">Tc1-like transposase DDE domain-containing protein</fullName>
    </recommendedName>
</protein>
<dbReference type="EMBL" id="JABDTM020020118">
    <property type="protein sequence ID" value="KAH0817190.1"/>
    <property type="molecule type" value="Genomic_DNA"/>
</dbReference>
<dbReference type="InterPro" id="IPR036397">
    <property type="entry name" value="RNaseH_sf"/>
</dbReference>
<organism evidence="1 2">
    <name type="scientific">Tenebrio molitor</name>
    <name type="common">Yellow mealworm beetle</name>
    <dbReference type="NCBI Taxonomy" id="7067"/>
    <lineage>
        <taxon>Eukaryota</taxon>
        <taxon>Metazoa</taxon>
        <taxon>Ecdysozoa</taxon>
        <taxon>Arthropoda</taxon>
        <taxon>Hexapoda</taxon>
        <taxon>Insecta</taxon>
        <taxon>Pterygota</taxon>
        <taxon>Neoptera</taxon>
        <taxon>Endopterygota</taxon>
        <taxon>Coleoptera</taxon>
        <taxon>Polyphaga</taxon>
        <taxon>Cucujiformia</taxon>
        <taxon>Tenebrionidae</taxon>
        <taxon>Tenebrio</taxon>
    </lineage>
</organism>
<comment type="caution">
    <text evidence="1">The sequence shown here is derived from an EMBL/GenBank/DDBJ whole genome shotgun (WGS) entry which is preliminary data.</text>
</comment>
<evidence type="ECO:0008006" key="3">
    <source>
        <dbReference type="Google" id="ProtNLM"/>
    </source>
</evidence>
<dbReference type="GO" id="GO:0003676">
    <property type="term" value="F:nucleic acid binding"/>
    <property type="evidence" value="ECO:0007669"/>
    <property type="project" value="InterPro"/>
</dbReference>
<dbReference type="AlphaFoldDB" id="A0A8J6LDT0"/>
<sequence>MEASFFFILFSGEFVERCGFALDCRISLTFVKVEQGGKVGECGILASPVVRGSHGGPWSWLTFRVWLLAVLISRKLKQKKEKEQRGKDRARGTAAWRCGEKGGTSLVESKVNLVAGMWYFGDDVKHRRGESFRIACILLFCMGKRLNGVLVAKAGLVRLMGAMIIQGISFGSGSIMVWGDISMEACPELVVVNGGAMTANRYITNILESHVVPFAPFIGNDSILMHDNGRPHIAQIGNEYLDTVEIRHMIWPARSPDLNPIGHVWDMVGRRIKVRTPAPANLRHLSAAVIQEWQEIDQAVIQDLFEGMARRMEAVIQARGRNIR</sequence>